<dbReference type="InterPro" id="IPR008551">
    <property type="entry name" value="TANGO2"/>
</dbReference>
<evidence type="ECO:0000313" key="2">
    <source>
        <dbReference type="Proteomes" id="UP000239872"/>
    </source>
</evidence>
<protein>
    <recommendedName>
        <fullName evidence="3">NRDE family protein</fullName>
    </recommendedName>
</protein>
<dbReference type="RefSeq" id="WP_105039863.1">
    <property type="nucleotide sequence ID" value="NZ_PPSL01000003.1"/>
</dbReference>
<reference evidence="1 2" key="1">
    <citation type="submission" date="2018-01" db="EMBL/GenBank/DDBJ databases">
        <title>A novel member of the phylum Bacteroidetes isolated from glacier ice.</title>
        <authorList>
            <person name="Liu Q."/>
            <person name="Xin Y.-H."/>
        </authorList>
    </citation>
    <scope>NUCLEOTIDE SEQUENCE [LARGE SCALE GENOMIC DNA]</scope>
    <source>
        <strain evidence="1 2">RB1R16</strain>
    </source>
</reference>
<dbReference type="OrthoDB" id="4380123at2"/>
<comment type="caution">
    <text evidence="1">The sequence shown here is derived from an EMBL/GenBank/DDBJ whole genome shotgun (WGS) entry which is preliminary data.</text>
</comment>
<evidence type="ECO:0000313" key="1">
    <source>
        <dbReference type="EMBL" id="PQJ11135.1"/>
    </source>
</evidence>
<gene>
    <name evidence="1" type="ORF">CJD36_014295</name>
</gene>
<name>A0A2S7SX18_9BACT</name>
<evidence type="ECO:0008006" key="3">
    <source>
        <dbReference type="Google" id="ProtNLM"/>
    </source>
</evidence>
<dbReference type="Proteomes" id="UP000239872">
    <property type="component" value="Unassembled WGS sequence"/>
</dbReference>
<dbReference type="Pfam" id="PF05742">
    <property type="entry name" value="TANGO2"/>
    <property type="match status" value="1"/>
</dbReference>
<dbReference type="EMBL" id="PPSL01000003">
    <property type="protein sequence ID" value="PQJ11135.1"/>
    <property type="molecule type" value="Genomic_DNA"/>
</dbReference>
<sequence length="242" mass="27742">MCTVTFLPLSDRILITSSRDEKTSREVAELPEAVEFKSGKILYPRDGKAGDTWIAMHNNGNVMVLLNGGFKAHVPMPAYRKSRGLIFLDIFDSAYPVNFFQSIDLSSIESFTLVILQHDQLFECRWDGAEKYITPLPVDVPRIWSSVTLYDEPVRMKRKQWFEKWLNKKQFITAEQVISFHEFAGDGDERNSLRMSRDGLLHTVSITGIEITQDKAVMRYKDLHGGLLSVNEWFIASNMICV</sequence>
<organism evidence="1 2">
    <name type="scientific">Flavipsychrobacter stenotrophus</name>
    <dbReference type="NCBI Taxonomy" id="2077091"/>
    <lineage>
        <taxon>Bacteria</taxon>
        <taxon>Pseudomonadati</taxon>
        <taxon>Bacteroidota</taxon>
        <taxon>Chitinophagia</taxon>
        <taxon>Chitinophagales</taxon>
        <taxon>Chitinophagaceae</taxon>
        <taxon>Flavipsychrobacter</taxon>
    </lineage>
</organism>
<accession>A0A2S7SX18</accession>
<proteinExistence type="predicted"/>
<keyword evidence="2" id="KW-1185">Reference proteome</keyword>
<dbReference type="AlphaFoldDB" id="A0A2S7SX18"/>